<feature type="region of interest" description="Disordered" evidence="1">
    <location>
        <begin position="130"/>
        <end position="171"/>
    </location>
</feature>
<organism evidence="3 4">
    <name type="scientific">Roseomonas elaeocarpi</name>
    <dbReference type="NCBI Taxonomy" id="907779"/>
    <lineage>
        <taxon>Bacteria</taxon>
        <taxon>Pseudomonadati</taxon>
        <taxon>Pseudomonadota</taxon>
        <taxon>Alphaproteobacteria</taxon>
        <taxon>Acetobacterales</taxon>
        <taxon>Roseomonadaceae</taxon>
        <taxon>Roseomonas</taxon>
    </lineage>
</organism>
<name>A0ABV6JW26_9PROT</name>
<accession>A0ABV6JW26</accession>
<evidence type="ECO:0000256" key="1">
    <source>
        <dbReference type="SAM" id="MobiDB-lite"/>
    </source>
</evidence>
<evidence type="ECO:0008006" key="5">
    <source>
        <dbReference type="Google" id="ProtNLM"/>
    </source>
</evidence>
<dbReference type="EMBL" id="JBHLUN010000012">
    <property type="protein sequence ID" value="MFC0409908.1"/>
    <property type="molecule type" value="Genomic_DNA"/>
</dbReference>
<keyword evidence="2" id="KW-0732">Signal</keyword>
<evidence type="ECO:0000313" key="3">
    <source>
        <dbReference type="EMBL" id="MFC0409908.1"/>
    </source>
</evidence>
<feature type="signal peptide" evidence="2">
    <location>
        <begin position="1"/>
        <end position="37"/>
    </location>
</feature>
<dbReference type="Proteomes" id="UP001589865">
    <property type="component" value="Unassembled WGS sequence"/>
</dbReference>
<evidence type="ECO:0000313" key="4">
    <source>
        <dbReference type="Proteomes" id="UP001589865"/>
    </source>
</evidence>
<reference evidence="3 4" key="1">
    <citation type="submission" date="2024-09" db="EMBL/GenBank/DDBJ databases">
        <authorList>
            <person name="Sun Q."/>
            <person name="Mori K."/>
        </authorList>
    </citation>
    <scope>NUCLEOTIDE SEQUENCE [LARGE SCALE GENOMIC DNA]</scope>
    <source>
        <strain evidence="3 4">TBRC 5777</strain>
    </source>
</reference>
<feature type="compositionally biased region" description="Low complexity" evidence="1">
    <location>
        <begin position="130"/>
        <end position="155"/>
    </location>
</feature>
<gene>
    <name evidence="3" type="ORF">ACFFGY_16775</name>
</gene>
<dbReference type="InterPro" id="IPR018247">
    <property type="entry name" value="EF_Hand_1_Ca_BS"/>
</dbReference>
<proteinExistence type="predicted"/>
<feature type="chain" id="PRO_5046751606" description="EF-hand domain-containing protein" evidence="2">
    <location>
        <begin position="38"/>
        <end position="338"/>
    </location>
</feature>
<evidence type="ECO:0000256" key="2">
    <source>
        <dbReference type="SAM" id="SignalP"/>
    </source>
</evidence>
<sequence>MTRPFPPAVLRAPLPSLRPSLAAALVVLLLAAAPGGAQVPAAGAQPAPAPAPAAQPLRPIPEALRGAWFSGSCAAPDAMLALTARSAAEVTARGTSRLDRFLRTREAGGWLLGVSGGAEAPRLMIRARPAGESATAPGGAPGSTPGSIPAGAGATLETARPDSKALDEQLPGATPVTAWTRCDPLPLSWALRHGEGIAVLGALEGMEAACGPTAAPQNCAEAVVAGGDISGDRLLSTAEVARLARGIGWVLAVADGSAGDVGPLAVSGAALSSLGTAQLLVSSLDFDGDGRLSARELLQDRAAVVARGNAGGRPLRLDGLTDGLDVLRSLVDGLLGGH</sequence>
<keyword evidence="4" id="KW-1185">Reference proteome</keyword>
<dbReference type="PROSITE" id="PS00018">
    <property type="entry name" value="EF_HAND_1"/>
    <property type="match status" value="1"/>
</dbReference>
<protein>
    <recommendedName>
        <fullName evidence="5">EF-hand domain-containing protein</fullName>
    </recommendedName>
</protein>
<comment type="caution">
    <text evidence="3">The sequence shown here is derived from an EMBL/GenBank/DDBJ whole genome shotgun (WGS) entry which is preliminary data.</text>
</comment>
<dbReference type="RefSeq" id="WP_377045658.1">
    <property type="nucleotide sequence ID" value="NZ_JBHLUN010000012.1"/>
</dbReference>